<evidence type="ECO:0000256" key="1">
    <source>
        <dbReference type="ARBA" id="ARBA00010587"/>
    </source>
</evidence>
<evidence type="ECO:0000313" key="6">
    <source>
        <dbReference type="Proteomes" id="UP000254051"/>
    </source>
</evidence>
<evidence type="ECO:0000259" key="4">
    <source>
        <dbReference type="Pfam" id="PF01814"/>
    </source>
</evidence>
<dbReference type="SUPFAM" id="SSF47188">
    <property type="entry name" value="Hemerythrin-like"/>
    <property type="match status" value="1"/>
</dbReference>
<dbReference type="InterPro" id="IPR050669">
    <property type="entry name" value="Hemerythrin"/>
</dbReference>
<sequence length="134" mass="15150">MRYEVTKDLETGNALIDSEHRELFKMVNNLQDACTKGQGRSQVETAAKFLVDYVKKHFGDEQNLQISVKYPGYPAHKNFHENYISQISAAADTILVRNADIASLAELNRMIGLLIAHIRTEDKKLAAFIVSQKK</sequence>
<dbReference type="EMBL" id="UHJJ01000001">
    <property type="protein sequence ID" value="SUQ12774.1"/>
    <property type="molecule type" value="Genomic_DNA"/>
</dbReference>
<dbReference type="CDD" id="cd12107">
    <property type="entry name" value="Hemerythrin"/>
    <property type="match status" value="1"/>
</dbReference>
<dbReference type="InterPro" id="IPR035938">
    <property type="entry name" value="Hemerythrin-like_sf"/>
</dbReference>
<dbReference type="InterPro" id="IPR012827">
    <property type="entry name" value="Hemerythrin_metal-bd"/>
</dbReference>
<dbReference type="Proteomes" id="UP000254051">
    <property type="component" value="Unassembled WGS sequence"/>
</dbReference>
<organism evidence="5 6">
    <name type="scientific">Faecalicatena contorta</name>
    <dbReference type="NCBI Taxonomy" id="39482"/>
    <lineage>
        <taxon>Bacteria</taxon>
        <taxon>Bacillati</taxon>
        <taxon>Bacillota</taxon>
        <taxon>Clostridia</taxon>
        <taxon>Lachnospirales</taxon>
        <taxon>Lachnospiraceae</taxon>
        <taxon>Faecalicatena</taxon>
    </lineage>
</organism>
<feature type="domain" description="Hemerythrin-like" evidence="4">
    <location>
        <begin position="12"/>
        <end position="127"/>
    </location>
</feature>
<dbReference type="InterPro" id="IPR012312">
    <property type="entry name" value="Hemerythrin-like"/>
</dbReference>
<dbReference type="RefSeq" id="WP_109708768.1">
    <property type="nucleotide sequence ID" value="NZ_QGDS01000001.1"/>
</dbReference>
<proteinExistence type="inferred from homology"/>
<dbReference type="PANTHER" id="PTHR37164">
    <property type="entry name" value="BACTERIOHEMERYTHRIN"/>
    <property type="match status" value="1"/>
</dbReference>
<protein>
    <submittedName>
        <fullName evidence="5">Hemerythrin</fullName>
    </submittedName>
</protein>
<dbReference type="PANTHER" id="PTHR37164:SF1">
    <property type="entry name" value="BACTERIOHEMERYTHRIN"/>
    <property type="match status" value="1"/>
</dbReference>
<dbReference type="Gene3D" id="1.20.120.50">
    <property type="entry name" value="Hemerythrin-like"/>
    <property type="match status" value="1"/>
</dbReference>
<name>A0A316A3E1_9FIRM</name>
<evidence type="ECO:0000256" key="3">
    <source>
        <dbReference type="ARBA" id="ARBA00023004"/>
    </source>
</evidence>
<dbReference type="Pfam" id="PF01814">
    <property type="entry name" value="Hemerythrin"/>
    <property type="match status" value="1"/>
</dbReference>
<dbReference type="GO" id="GO:0046872">
    <property type="term" value="F:metal ion binding"/>
    <property type="evidence" value="ECO:0007669"/>
    <property type="project" value="UniProtKB-KW"/>
</dbReference>
<dbReference type="NCBIfam" id="NF033749">
    <property type="entry name" value="bact_hemeryth"/>
    <property type="match status" value="1"/>
</dbReference>
<keyword evidence="6" id="KW-1185">Reference proteome</keyword>
<evidence type="ECO:0000313" key="5">
    <source>
        <dbReference type="EMBL" id="SUQ12774.1"/>
    </source>
</evidence>
<dbReference type="NCBIfam" id="TIGR02481">
    <property type="entry name" value="hemeryth_dom"/>
    <property type="match status" value="1"/>
</dbReference>
<keyword evidence="3" id="KW-0408">Iron</keyword>
<comment type="similarity">
    <text evidence="1">Belongs to the hemerythrin family.</text>
</comment>
<dbReference type="AlphaFoldDB" id="A0A316A3E1"/>
<dbReference type="OrthoDB" id="9797092at2"/>
<keyword evidence="2" id="KW-0479">Metal-binding</keyword>
<evidence type="ECO:0000256" key="2">
    <source>
        <dbReference type="ARBA" id="ARBA00022723"/>
    </source>
</evidence>
<accession>A0A316A3E1</accession>
<reference evidence="6" key="1">
    <citation type="submission" date="2017-07" db="EMBL/GenBank/DDBJ databases">
        <authorList>
            <person name="Varghese N."/>
            <person name="Submissions S."/>
        </authorList>
    </citation>
    <scope>NUCLEOTIDE SEQUENCE [LARGE SCALE GENOMIC DNA]</scope>
    <source>
        <strain evidence="6">NLAE-zl-C134</strain>
    </source>
</reference>
<gene>
    <name evidence="5" type="ORF">SAMN05216529_101671</name>
</gene>